<evidence type="ECO:0000256" key="3">
    <source>
        <dbReference type="ARBA" id="ARBA00022630"/>
    </source>
</evidence>
<dbReference type="InterPro" id="IPR000415">
    <property type="entry name" value="Nitroreductase-like"/>
</dbReference>
<dbReference type="RefSeq" id="WP_077806504.1">
    <property type="nucleotide sequence ID" value="NZ_BJXS01000009.1"/>
</dbReference>
<keyword evidence="4" id="KW-0288">FMN</keyword>
<evidence type="ECO:0000256" key="2">
    <source>
        <dbReference type="ARBA" id="ARBA00007118"/>
    </source>
</evidence>
<keyword evidence="7" id="KW-1185">Reference proteome</keyword>
<organism evidence="6 7">
    <name type="scientific">Neoasaia chiangmaiensis</name>
    <dbReference type="NCBI Taxonomy" id="320497"/>
    <lineage>
        <taxon>Bacteria</taxon>
        <taxon>Pseudomonadati</taxon>
        <taxon>Pseudomonadota</taxon>
        <taxon>Alphaproteobacteria</taxon>
        <taxon>Acetobacterales</taxon>
        <taxon>Acetobacteraceae</taxon>
        <taxon>Neoasaia</taxon>
    </lineage>
</organism>
<keyword evidence="3" id="KW-0285">Flavoprotein</keyword>
<dbReference type="OrthoDB" id="9784375at2"/>
<dbReference type="EMBL" id="CP014691">
    <property type="protein sequence ID" value="AQS87518.1"/>
    <property type="molecule type" value="Genomic_DNA"/>
</dbReference>
<dbReference type="InterPro" id="IPR029479">
    <property type="entry name" value="Nitroreductase"/>
</dbReference>
<dbReference type="CDD" id="cd02137">
    <property type="entry name" value="MhqN-like"/>
    <property type="match status" value="1"/>
</dbReference>
<evidence type="ECO:0000256" key="5">
    <source>
        <dbReference type="ARBA" id="ARBA00023002"/>
    </source>
</evidence>
<evidence type="ECO:0000313" key="6">
    <source>
        <dbReference type="EMBL" id="AQS87518.1"/>
    </source>
</evidence>
<dbReference type="PANTHER" id="PTHR43673:SF2">
    <property type="entry name" value="NITROREDUCTASE"/>
    <property type="match status" value="1"/>
</dbReference>
<reference evidence="6 7" key="1">
    <citation type="submission" date="2016-03" db="EMBL/GenBank/DDBJ databases">
        <title>Acetic acid bacteria sequencing.</title>
        <authorList>
            <person name="Brandt J."/>
            <person name="Jakob F."/>
            <person name="Vogel R.F."/>
        </authorList>
    </citation>
    <scope>NUCLEOTIDE SEQUENCE [LARGE SCALE GENOMIC DNA]</scope>
    <source>
        <strain evidence="6 7">NBRC 101099</strain>
    </source>
</reference>
<dbReference type="KEGG" id="nch:A0U93_05725"/>
<dbReference type="AlphaFoldDB" id="A0A1U9KNZ1"/>
<dbReference type="Pfam" id="PF00881">
    <property type="entry name" value="Nitroreductase"/>
    <property type="match status" value="1"/>
</dbReference>
<dbReference type="STRING" id="320497.A0U93_05725"/>
<evidence type="ECO:0000313" key="7">
    <source>
        <dbReference type="Proteomes" id="UP000188604"/>
    </source>
</evidence>
<comment type="similarity">
    <text evidence="2">Belongs to the nitroreductase family.</text>
</comment>
<accession>A0A1U9KNZ1</accession>
<evidence type="ECO:0000256" key="1">
    <source>
        <dbReference type="ARBA" id="ARBA00001917"/>
    </source>
</evidence>
<gene>
    <name evidence="6" type="ORF">A0U93_05725</name>
</gene>
<name>A0A1U9KNZ1_9PROT</name>
<dbReference type="Gene3D" id="3.40.109.10">
    <property type="entry name" value="NADH Oxidase"/>
    <property type="match status" value="1"/>
</dbReference>
<comment type="cofactor">
    <cofactor evidence="1">
        <name>FMN</name>
        <dbReference type="ChEBI" id="CHEBI:58210"/>
    </cofactor>
</comment>
<evidence type="ECO:0000256" key="4">
    <source>
        <dbReference type="ARBA" id="ARBA00022643"/>
    </source>
</evidence>
<proteinExistence type="inferred from homology"/>
<protein>
    <submittedName>
        <fullName evidence="6">Reductase DrgA</fullName>
    </submittedName>
</protein>
<dbReference type="PANTHER" id="PTHR43673">
    <property type="entry name" value="NAD(P)H NITROREDUCTASE YDGI-RELATED"/>
    <property type="match status" value="1"/>
</dbReference>
<sequence length="202" mass="22869">MTEILQAMKERRATKRFDASYKIPEDELRAILEAAKSAPTAFNVQHWRFVVVQDAEQRAKIRAAAWNQPQVEESAALIVLCADFKAWKRDTSRYWAGVPKEMQDKYVGMIQHFYDGNEQLQRDEGIRSCGMAAYAIMLAAAAHGLQTCPMDGFDFKKVGEIINLPEDHEIVMFVAIGKGSEPPPPHGARLPYDEVVLRDRFA</sequence>
<keyword evidence="5" id="KW-0560">Oxidoreductase</keyword>
<dbReference type="Proteomes" id="UP000188604">
    <property type="component" value="Chromosome"/>
</dbReference>
<dbReference type="GO" id="GO:0016491">
    <property type="term" value="F:oxidoreductase activity"/>
    <property type="evidence" value="ECO:0007669"/>
    <property type="project" value="UniProtKB-KW"/>
</dbReference>
<dbReference type="SUPFAM" id="SSF55469">
    <property type="entry name" value="FMN-dependent nitroreductase-like"/>
    <property type="match status" value="1"/>
</dbReference>